<name>A0A067T1F8_GALM3</name>
<dbReference type="PROSITE" id="PS51257">
    <property type="entry name" value="PROKAR_LIPOPROTEIN"/>
    <property type="match status" value="1"/>
</dbReference>
<evidence type="ECO:0000313" key="1">
    <source>
        <dbReference type="EMBL" id="KDR76167.1"/>
    </source>
</evidence>
<sequence length="173" mass="18875">MYSQRSSLLAPSTVGTSCYKFISGISHGQEWERQVSFIGMAFGQEILNAQIFSDALSYATKPISTETAPNLAPTAGFSSYQSPATGSHGAPPGSRTDIALHAHDRIPMYDARNTVFDCQTDWPVLSKVLPPFMTEVPRGSFIAVGYTCNTYFGSEKWQLSCNVQFVVVLGTPY</sequence>
<dbReference type="OrthoDB" id="3067694at2759"/>
<proteinExistence type="predicted"/>
<reference evidence="2" key="1">
    <citation type="journal article" date="2014" name="Proc. Natl. Acad. Sci. U.S.A.">
        <title>Extensive sampling of basidiomycete genomes demonstrates inadequacy of the white-rot/brown-rot paradigm for wood decay fungi.</title>
        <authorList>
            <person name="Riley R."/>
            <person name="Salamov A.A."/>
            <person name="Brown D.W."/>
            <person name="Nagy L.G."/>
            <person name="Floudas D."/>
            <person name="Held B.W."/>
            <person name="Levasseur A."/>
            <person name="Lombard V."/>
            <person name="Morin E."/>
            <person name="Otillar R."/>
            <person name="Lindquist E.A."/>
            <person name="Sun H."/>
            <person name="LaButti K.M."/>
            <person name="Schmutz J."/>
            <person name="Jabbour D."/>
            <person name="Luo H."/>
            <person name="Baker S.E."/>
            <person name="Pisabarro A.G."/>
            <person name="Walton J.D."/>
            <person name="Blanchette R.A."/>
            <person name="Henrissat B."/>
            <person name="Martin F."/>
            <person name="Cullen D."/>
            <person name="Hibbett D.S."/>
            <person name="Grigoriev I.V."/>
        </authorList>
    </citation>
    <scope>NUCLEOTIDE SEQUENCE [LARGE SCALE GENOMIC DNA]</scope>
    <source>
        <strain evidence="2">CBS 339.88</strain>
    </source>
</reference>
<organism evidence="1 2">
    <name type="scientific">Galerina marginata (strain CBS 339.88)</name>
    <dbReference type="NCBI Taxonomy" id="685588"/>
    <lineage>
        <taxon>Eukaryota</taxon>
        <taxon>Fungi</taxon>
        <taxon>Dikarya</taxon>
        <taxon>Basidiomycota</taxon>
        <taxon>Agaricomycotina</taxon>
        <taxon>Agaricomycetes</taxon>
        <taxon>Agaricomycetidae</taxon>
        <taxon>Agaricales</taxon>
        <taxon>Agaricineae</taxon>
        <taxon>Strophariaceae</taxon>
        <taxon>Galerina</taxon>
    </lineage>
</organism>
<dbReference type="EMBL" id="KL142379">
    <property type="protein sequence ID" value="KDR76167.1"/>
    <property type="molecule type" value="Genomic_DNA"/>
</dbReference>
<dbReference type="STRING" id="685588.A0A067T1F8"/>
<dbReference type="HOGENOM" id="CLU_1547685_0_0_1"/>
<dbReference type="Proteomes" id="UP000027222">
    <property type="component" value="Unassembled WGS sequence"/>
</dbReference>
<protein>
    <submittedName>
        <fullName evidence="1">Uncharacterized protein</fullName>
    </submittedName>
</protein>
<keyword evidence="2" id="KW-1185">Reference proteome</keyword>
<evidence type="ECO:0000313" key="2">
    <source>
        <dbReference type="Proteomes" id="UP000027222"/>
    </source>
</evidence>
<accession>A0A067T1F8</accession>
<dbReference type="AlphaFoldDB" id="A0A067T1F8"/>
<gene>
    <name evidence="1" type="ORF">GALMADRAFT_67610</name>
</gene>